<organism evidence="1">
    <name type="scientific">Pyricularia oryzae (strain Y34)</name>
    <name type="common">Rice blast fungus</name>
    <name type="synonym">Magnaporthe oryzae</name>
    <dbReference type="NCBI Taxonomy" id="1143189"/>
    <lineage>
        <taxon>Eukaryota</taxon>
        <taxon>Fungi</taxon>
        <taxon>Dikarya</taxon>
        <taxon>Ascomycota</taxon>
        <taxon>Pezizomycotina</taxon>
        <taxon>Sordariomycetes</taxon>
        <taxon>Sordariomycetidae</taxon>
        <taxon>Magnaporthales</taxon>
        <taxon>Pyriculariaceae</taxon>
        <taxon>Pyricularia</taxon>
    </lineage>
</organism>
<name>A0AA97PMC3_PYRO3</name>
<proteinExistence type="predicted"/>
<protein>
    <submittedName>
        <fullName evidence="1">Uncharacterized protein</fullName>
    </submittedName>
</protein>
<gene>
    <name evidence="1" type="ORF">OOU_Y34scaffold00471g2</name>
</gene>
<accession>A0AA97PMC3</accession>
<dbReference type="AlphaFoldDB" id="A0AA97PMC3"/>
<dbReference type="Proteomes" id="UP000011086">
    <property type="component" value="Unassembled WGS sequence"/>
</dbReference>
<evidence type="ECO:0000313" key="1">
    <source>
        <dbReference type="EMBL" id="ELQ39892.1"/>
    </source>
</evidence>
<sequence length="126" mass="13957">MGSASGKLKGLCSKQKPYFANLTSLNCLALKSGVNLSDRLTIIDIYADEKMGEPSAFVTKAIIRKKLPIFIRRLLHNQKENENGGRNTIREELVGCTIVMVRGSSLVQGLESWDETVARQSRATFL</sequence>
<dbReference type="EMBL" id="JH793810">
    <property type="protein sequence ID" value="ELQ39892.1"/>
    <property type="molecule type" value="Genomic_DNA"/>
</dbReference>
<reference evidence="1" key="1">
    <citation type="journal article" date="2012" name="PLoS Genet.">
        <title>Comparative analysis of the genomes of two field isolates of the rice blast fungus Magnaporthe oryzae.</title>
        <authorList>
            <person name="Xue M."/>
            <person name="Yang J."/>
            <person name="Li Z."/>
            <person name="Hu S."/>
            <person name="Yao N."/>
            <person name="Dean R.A."/>
            <person name="Zhao W."/>
            <person name="Shen M."/>
            <person name="Zhang H."/>
            <person name="Li C."/>
            <person name="Liu L."/>
            <person name="Cao L."/>
            <person name="Xu X."/>
            <person name="Xing Y."/>
            <person name="Hsiang T."/>
            <person name="Zhang Z."/>
            <person name="Xu J.R."/>
            <person name="Peng Y.L."/>
        </authorList>
    </citation>
    <scope>NUCLEOTIDE SEQUENCE</scope>
    <source>
        <strain evidence="1">Y34</strain>
    </source>
</reference>